<organism evidence="2 3">
    <name type="scientific">Cylicocyclus nassatus</name>
    <name type="common">Nematode worm</name>
    <dbReference type="NCBI Taxonomy" id="53992"/>
    <lineage>
        <taxon>Eukaryota</taxon>
        <taxon>Metazoa</taxon>
        <taxon>Ecdysozoa</taxon>
        <taxon>Nematoda</taxon>
        <taxon>Chromadorea</taxon>
        <taxon>Rhabditida</taxon>
        <taxon>Rhabditina</taxon>
        <taxon>Rhabditomorpha</taxon>
        <taxon>Strongyloidea</taxon>
        <taxon>Strongylidae</taxon>
        <taxon>Cylicocyclus</taxon>
    </lineage>
</organism>
<evidence type="ECO:0000256" key="1">
    <source>
        <dbReference type="SAM" id="SignalP"/>
    </source>
</evidence>
<comment type="caution">
    <text evidence="2">The sequence shown here is derived from an EMBL/GenBank/DDBJ whole genome shotgun (WGS) entry which is preliminary data.</text>
</comment>
<dbReference type="AlphaFoldDB" id="A0AA36GSL8"/>
<evidence type="ECO:0000313" key="3">
    <source>
        <dbReference type="Proteomes" id="UP001176961"/>
    </source>
</evidence>
<proteinExistence type="predicted"/>
<name>A0AA36GSL8_CYLNA</name>
<sequence>MKFLFFFFLLGACFLALTNGSDPVWTVTCCNKCHPRSKYLGFLSRTSGESIILLMLKCKNYTRICREVL</sequence>
<keyword evidence="3" id="KW-1185">Reference proteome</keyword>
<dbReference type="Proteomes" id="UP001176961">
    <property type="component" value="Unassembled WGS sequence"/>
</dbReference>
<dbReference type="EMBL" id="CATQJL010000223">
    <property type="protein sequence ID" value="CAJ0597447.1"/>
    <property type="molecule type" value="Genomic_DNA"/>
</dbReference>
<evidence type="ECO:0008006" key="4">
    <source>
        <dbReference type="Google" id="ProtNLM"/>
    </source>
</evidence>
<feature type="chain" id="PRO_5041199936" description="Three-finger toxin" evidence="1">
    <location>
        <begin position="21"/>
        <end position="69"/>
    </location>
</feature>
<accession>A0AA36GSL8</accession>
<feature type="signal peptide" evidence="1">
    <location>
        <begin position="1"/>
        <end position="20"/>
    </location>
</feature>
<gene>
    <name evidence="2" type="ORF">CYNAS_LOCUS9430</name>
</gene>
<evidence type="ECO:0000313" key="2">
    <source>
        <dbReference type="EMBL" id="CAJ0597447.1"/>
    </source>
</evidence>
<protein>
    <recommendedName>
        <fullName evidence="4">Three-finger toxin</fullName>
    </recommendedName>
</protein>
<reference evidence="2" key="1">
    <citation type="submission" date="2023-07" db="EMBL/GenBank/DDBJ databases">
        <authorList>
            <consortium name="CYATHOMIX"/>
        </authorList>
    </citation>
    <scope>NUCLEOTIDE SEQUENCE</scope>
    <source>
        <strain evidence="2">N/A</strain>
    </source>
</reference>
<keyword evidence="1" id="KW-0732">Signal</keyword>